<name>A0A5N6KDL9_MONLA</name>
<gene>
    <name evidence="1" type="ORF">EYC80_003340</name>
</gene>
<sequence>MGLRFNNEYNYSNGNGLACVRSGVYSGLFLEIQKGIGNILIKACRHFPFESSVAPQTPITIVPHFVSQYKNKVKAQLI</sequence>
<dbReference type="EMBL" id="VIGI01000004">
    <property type="protein sequence ID" value="KAB8301484.1"/>
    <property type="molecule type" value="Genomic_DNA"/>
</dbReference>
<evidence type="ECO:0000313" key="1">
    <source>
        <dbReference type="EMBL" id="KAB8301484.1"/>
    </source>
</evidence>
<accession>A0A5N6KDL9</accession>
<evidence type="ECO:0000313" key="2">
    <source>
        <dbReference type="Proteomes" id="UP000326757"/>
    </source>
</evidence>
<dbReference type="Proteomes" id="UP000326757">
    <property type="component" value="Unassembled WGS sequence"/>
</dbReference>
<proteinExistence type="predicted"/>
<comment type="caution">
    <text evidence="1">The sequence shown here is derived from an EMBL/GenBank/DDBJ whole genome shotgun (WGS) entry which is preliminary data.</text>
</comment>
<reference evidence="1 2" key="1">
    <citation type="submission" date="2019-06" db="EMBL/GenBank/DDBJ databases">
        <title>Genome Sequence of the Brown Rot Fungal Pathogen Monilinia laxa.</title>
        <authorList>
            <person name="De Miccolis Angelini R.M."/>
            <person name="Landi L."/>
            <person name="Abate D."/>
            <person name="Pollastro S."/>
            <person name="Romanazzi G."/>
            <person name="Faretra F."/>
        </authorList>
    </citation>
    <scope>NUCLEOTIDE SEQUENCE [LARGE SCALE GENOMIC DNA]</scope>
    <source>
        <strain evidence="1 2">Mlax316</strain>
    </source>
</reference>
<protein>
    <submittedName>
        <fullName evidence="1">Uncharacterized protein</fullName>
    </submittedName>
</protein>
<keyword evidence="2" id="KW-1185">Reference proteome</keyword>
<dbReference type="AlphaFoldDB" id="A0A5N6KDL9"/>
<organism evidence="1 2">
    <name type="scientific">Monilinia laxa</name>
    <name type="common">Brown rot fungus</name>
    <name type="synonym">Sclerotinia laxa</name>
    <dbReference type="NCBI Taxonomy" id="61186"/>
    <lineage>
        <taxon>Eukaryota</taxon>
        <taxon>Fungi</taxon>
        <taxon>Dikarya</taxon>
        <taxon>Ascomycota</taxon>
        <taxon>Pezizomycotina</taxon>
        <taxon>Leotiomycetes</taxon>
        <taxon>Helotiales</taxon>
        <taxon>Sclerotiniaceae</taxon>
        <taxon>Monilinia</taxon>
    </lineage>
</organism>